<protein>
    <recommendedName>
        <fullName evidence="3">Asparagine synthetase domain-containing protein</fullName>
    </recommendedName>
</protein>
<sequence>MNLTFNIDSSLAPRQFTIKPEPGVTDDEIRVRAHPDIGVFDILDASGVRIGLLMGFPIDLQKRCVLSGPLKVTIPGSFGIEATAEMILDRLGGRFLLLLNISGKSRIYPDCAAQVPCVYSPEKGVAGSTADAILSDAKYEALFRYDLYAALDIDNDGWFPGGMTAHKGVERLLPNHVLDLRDWSQKRYWPLETVERTQSPESSLEEISQIIRIQLEALLNGPKKVVQALTAGHETRVMLACAFPYLDSIEFVTLEGDTRRADDTVISRRIAHDLGLNHSMLPRVTADEATVARYMRRGGHCVGGPNRLTHPSLAVLRENHVFVGGGIGEVGRAFFWHGEDRQDALLTGKLLAGRMGLPTEPRLEDRLDDWLKGLQGIDSLIALDLAYLEQRVGPWGGAQMFSDPTLIRHNPLGTARSIKLMLGLPDAWKRQSVLTTGIIRMHWPELMSYPFNSQGVVRDLLKQVGRVARRPQLIARKLRKMRR</sequence>
<dbReference type="EMBL" id="RAPE01000008">
    <property type="protein sequence ID" value="RKF12440.1"/>
    <property type="molecule type" value="Genomic_DNA"/>
</dbReference>
<dbReference type="Proteomes" id="UP000281128">
    <property type="component" value="Unassembled WGS sequence"/>
</dbReference>
<dbReference type="RefSeq" id="WP_121169082.1">
    <property type="nucleotide sequence ID" value="NZ_RAPE01000008.1"/>
</dbReference>
<reference evidence="1 2" key="1">
    <citation type="submission" date="2018-09" db="EMBL/GenBank/DDBJ databases">
        <title>Roseovarius spongiae sp. nov., isolated from a marine sponge.</title>
        <authorList>
            <person name="Zhuang L."/>
            <person name="Luo L."/>
        </authorList>
    </citation>
    <scope>NUCLEOTIDE SEQUENCE [LARGE SCALE GENOMIC DNA]</scope>
    <source>
        <strain evidence="1 2">HN-E21</strain>
    </source>
</reference>
<gene>
    <name evidence="1" type="ORF">D6850_18395</name>
</gene>
<name>A0A3A8B1L7_9RHOB</name>
<organism evidence="1 2">
    <name type="scientific">Roseovarius spongiae</name>
    <dbReference type="NCBI Taxonomy" id="2320272"/>
    <lineage>
        <taxon>Bacteria</taxon>
        <taxon>Pseudomonadati</taxon>
        <taxon>Pseudomonadota</taxon>
        <taxon>Alphaproteobacteria</taxon>
        <taxon>Rhodobacterales</taxon>
        <taxon>Roseobacteraceae</taxon>
        <taxon>Roseovarius</taxon>
    </lineage>
</organism>
<evidence type="ECO:0000313" key="1">
    <source>
        <dbReference type="EMBL" id="RKF12440.1"/>
    </source>
</evidence>
<evidence type="ECO:0008006" key="3">
    <source>
        <dbReference type="Google" id="ProtNLM"/>
    </source>
</evidence>
<keyword evidence="2" id="KW-1185">Reference proteome</keyword>
<accession>A0A3A8B1L7</accession>
<comment type="caution">
    <text evidence="1">The sequence shown here is derived from an EMBL/GenBank/DDBJ whole genome shotgun (WGS) entry which is preliminary data.</text>
</comment>
<dbReference type="AlphaFoldDB" id="A0A3A8B1L7"/>
<evidence type="ECO:0000313" key="2">
    <source>
        <dbReference type="Proteomes" id="UP000281128"/>
    </source>
</evidence>
<proteinExistence type="predicted"/>
<dbReference type="OrthoDB" id="8335492at2"/>